<dbReference type="InterPro" id="IPR005654">
    <property type="entry name" value="ATPase_AFG1-like"/>
</dbReference>
<evidence type="ECO:0000256" key="1">
    <source>
        <dbReference type="ARBA" id="ARBA00022741"/>
    </source>
</evidence>
<dbReference type="NCBIfam" id="NF040713">
    <property type="entry name" value="ZapE"/>
    <property type="match status" value="1"/>
</dbReference>
<name>A0ABU7XCG8_9HYPH</name>
<accession>A0ABU7XCG8</accession>
<protein>
    <submittedName>
        <fullName evidence="3">Cell division protein ZapE</fullName>
    </submittedName>
</protein>
<evidence type="ECO:0000313" key="4">
    <source>
        <dbReference type="Proteomes" id="UP001350748"/>
    </source>
</evidence>
<keyword evidence="3" id="KW-0132">Cell division</keyword>
<dbReference type="PANTHER" id="PTHR12169:SF6">
    <property type="entry name" value="AFG1-LIKE ATPASE"/>
    <property type="match status" value="1"/>
</dbReference>
<proteinExistence type="predicted"/>
<dbReference type="RefSeq" id="WP_332079991.1">
    <property type="nucleotide sequence ID" value="NZ_JAZHYN010000002.1"/>
</dbReference>
<evidence type="ECO:0000256" key="2">
    <source>
        <dbReference type="ARBA" id="ARBA00022840"/>
    </source>
</evidence>
<dbReference type="Proteomes" id="UP001350748">
    <property type="component" value="Unassembled WGS sequence"/>
</dbReference>
<keyword evidence="2" id="KW-0067">ATP-binding</keyword>
<gene>
    <name evidence="3" type="primary">zapE</name>
    <name evidence="3" type="ORF">V3H18_00910</name>
</gene>
<keyword evidence="4" id="KW-1185">Reference proteome</keyword>
<dbReference type="EMBL" id="JAZHYN010000002">
    <property type="protein sequence ID" value="MEF3365087.1"/>
    <property type="molecule type" value="Genomic_DNA"/>
</dbReference>
<dbReference type="InterPro" id="IPR027417">
    <property type="entry name" value="P-loop_NTPase"/>
</dbReference>
<comment type="caution">
    <text evidence="3">The sequence shown here is derived from an EMBL/GenBank/DDBJ whole genome shotgun (WGS) entry which is preliminary data.</text>
</comment>
<organism evidence="3 4">
    <name type="scientific">Methylocystis borbori</name>
    <dbReference type="NCBI Taxonomy" id="3118750"/>
    <lineage>
        <taxon>Bacteria</taxon>
        <taxon>Pseudomonadati</taxon>
        <taxon>Pseudomonadota</taxon>
        <taxon>Alphaproteobacteria</taxon>
        <taxon>Hyphomicrobiales</taxon>
        <taxon>Methylocystaceae</taxon>
        <taxon>Methylocystis</taxon>
    </lineage>
</organism>
<dbReference type="SUPFAM" id="SSF52540">
    <property type="entry name" value="P-loop containing nucleoside triphosphate hydrolases"/>
    <property type="match status" value="1"/>
</dbReference>
<reference evidence="3 4" key="1">
    <citation type="submission" date="2024-02" db="EMBL/GenBank/DDBJ databases">
        <authorList>
            <person name="Grouzdev D."/>
        </authorList>
    </citation>
    <scope>NUCLEOTIDE SEQUENCE [LARGE SCALE GENOMIC DNA]</scope>
    <source>
        <strain evidence="3 4">9N</strain>
    </source>
</reference>
<dbReference type="GO" id="GO:0051301">
    <property type="term" value="P:cell division"/>
    <property type="evidence" value="ECO:0007669"/>
    <property type="project" value="UniProtKB-KW"/>
</dbReference>
<evidence type="ECO:0000313" key="3">
    <source>
        <dbReference type="EMBL" id="MEF3365087.1"/>
    </source>
</evidence>
<keyword evidence="1" id="KW-0547">Nucleotide-binding</keyword>
<dbReference type="Gene3D" id="3.40.50.300">
    <property type="entry name" value="P-loop containing nucleotide triphosphate hydrolases"/>
    <property type="match status" value="1"/>
</dbReference>
<dbReference type="PANTHER" id="PTHR12169">
    <property type="entry name" value="ATPASE N2B"/>
    <property type="match status" value="1"/>
</dbReference>
<sequence>MSARGRRLILRYEALVAEGALQRDDTQRAAVERLQALSDALEGRRATSAGLFGALSAAFRKQDRAPRGVYLFGPVGRGKTFLMDLFFDALTIEKKRRAHFHAFMADAHDRLHRLRRNPRECESDPIGCVAQEIARETRLLCFDEFAVHDIADATILARLFSALFAAGVVVVATSNVEPSRLYEGGRNRDLFLPFIALLKEKMDILRLAAPIDYRSRPSGLGDVYFAPADARAREAIDLLFLKLTGLARGAPAAIEVKRRKIEIPQAAGRVARFSFAELCGRALAPADYLALAQRFDAVIVEDIPILAPERRNEARRLITLVDALYEARALLILSAAGEPDELYCAQEGAEAREFERAASRLVEMRSKAYVEENALKVAPCTP</sequence>
<dbReference type="Pfam" id="PF03969">
    <property type="entry name" value="AFG1_ATPase"/>
    <property type="match status" value="1"/>
</dbReference>
<keyword evidence="3" id="KW-0131">Cell cycle</keyword>